<dbReference type="AlphaFoldDB" id="A0A9Q1C789"/>
<keyword evidence="3" id="KW-1185">Reference proteome</keyword>
<feature type="region of interest" description="Disordered" evidence="1">
    <location>
        <begin position="100"/>
        <end position="134"/>
    </location>
</feature>
<evidence type="ECO:0000256" key="1">
    <source>
        <dbReference type="SAM" id="MobiDB-lite"/>
    </source>
</evidence>
<protein>
    <submittedName>
        <fullName evidence="2">Uncharacterized protein</fullName>
    </submittedName>
</protein>
<gene>
    <name evidence="2" type="ORF">HOLleu_14146</name>
</gene>
<dbReference type="Proteomes" id="UP001152320">
    <property type="component" value="Chromosome 6"/>
</dbReference>
<sequence>MFDTVNTVMSQLNVKGSPASRDQLKQLESEIERNFDAFSKDNKDLGHTTGVKHGIPPKDNTPFKKRVRNPIHRKKTYRPGDVAIMEQTIILETAKLHEEKLRKAGGKKEESTEGERLEDHAILATPTTDSEVSG</sequence>
<organism evidence="2 3">
    <name type="scientific">Holothuria leucospilota</name>
    <name type="common">Black long sea cucumber</name>
    <name type="synonym">Mertensiothuria leucospilota</name>
    <dbReference type="NCBI Taxonomy" id="206669"/>
    <lineage>
        <taxon>Eukaryota</taxon>
        <taxon>Metazoa</taxon>
        <taxon>Echinodermata</taxon>
        <taxon>Eleutherozoa</taxon>
        <taxon>Echinozoa</taxon>
        <taxon>Holothuroidea</taxon>
        <taxon>Aspidochirotacea</taxon>
        <taxon>Aspidochirotida</taxon>
        <taxon>Holothuriidae</taxon>
        <taxon>Holothuria</taxon>
    </lineage>
</organism>
<proteinExistence type="predicted"/>
<feature type="region of interest" description="Disordered" evidence="1">
    <location>
        <begin position="38"/>
        <end position="65"/>
    </location>
</feature>
<evidence type="ECO:0000313" key="3">
    <source>
        <dbReference type="Proteomes" id="UP001152320"/>
    </source>
</evidence>
<feature type="compositionally biased region" description="Polar residues" evidence="1">
    <location>
        <begin position="125"/>
        <end position="134"/>
    </location>
</feature>
<reference evidence="2" key="1">
    <citation type="submission" date="2021-10" db="EMBL/GenBank/DDBJ databases">
        <title>Tropical sea cucumber genome reveals ecological adaptation and Cuvierian tubules defense mechanism.</title>
        <authorList>
            <person name="Chen T."/>
        </authorList>
    </citation>
    <scope>NUCLEOTIDE SEQUENCE</scope>
    <source>
        <strain evidence="2">Nanhai2018</strain>
        <tissue evidence="2">Muscle</tissue>
    </source>
</reference>
<dbReference type="EMBL" id="JAIZAY010000006">
    <property type="protein sequence ID" value="KAJ8039977.1"/>
    <property type="molecule type" value="Genomic_DNA"/>
</dbReference>
<evidence type="ECO:0000313" key="2">
    <source>
        <dbReference type="EMBL" id="KAJ8039977.1"/>
    </source>
</evidence>
<feature type="compositionally biased region" description="Basic and acidic residues" evidence="1">
    <location>
        <begin position="100"/>
        <end position="121"/>
    </location>
</feature>
<comment type="caution">
    <text evidence="2">The sequence shown here is derived from an EMBL/GenBank/DDBJ whole genome shotgun (WGS) entry which is preliminary data.</text>
</comment>
<name>A0A9Q1C789_HOLLE</name>
<accession>A0A9Q1C789</accession>